<dbReference type="Gene3D" id="3.90.550.10">
    <property type="entry name" value="Spore Coat Polysaccharide Biosynthesis Protein SpsA, Chain A"/>
    <property type="match status" value="1"/>
</dbReference>
<dbReference type="SUPFAM" id="SSF53448">
    <property type="entry name" value="Nucleotide-diphospho-sugar transferases"/>
    <property type="match status" value="1"/>
</dbReference>
<dbReference type="STRING" id="1318466.BN85409180"/>
<dbReference type="AlphaFoldDB" id="U4KQC1"/>
<evidence type="ECO:0000256" key="2">
    <source>
        <dbReference type="ARBA" id="ARBA00022679"/>
    </source>
</evidence>
<keyword evidence="3" id="KW-0479">Metal-binding</keyword>
<dbReference type="HOGENOM" id="CLU_050833_0_5_14"/>
<dbReference type="PANTHER" id="PTHR13778">
    <property type="entry name" value="GLYCOSYLTRANSFERASE 8 DOMAIN-CONTAINING PROTEIN"/>
    <property type="match status" value="1"/>
</dbReference>
<dbReference type="InterPro" id="IPR050748">
    <property type="entry name" value="Glycosyltrans_8_dom-fam"/>
</dbReference>
<dbReference type="GO" id="GO:0016757">
    <property type="term" value="F:glycosyltransferase activity"/>
    <property type="evidence" value="ECO:0007669"/>
    <property type="project" value="UniProtKB-KW"/>
</dbReference>
<keyword evidence="5" id="KW-1185">Reference proteome</keyword>
<dbReference type="CDD" id="cd04194">
    <property type="entry name" value="GT8_A4GalT_like"/>
    <property type="match status" value="1"/>
</dbReference>
<dbReference type="InterPro" id="IPR029044">
    <property type="entry name" value="Nucleotide-diphossugar_trans"/>
</dbReference>
<gene>
    <name evidence="4" type="ORF">BN85409180</name>
</gene>
<proteinExistence type="predicted"/>
<keyword evidence="2 4" id="KW-0808">Transferase</keyword>
<name>U4KQC1_ALTPJ</name>
<reference evidence="4 5" key="1">
    <citation type="journal article" date="2013" name="J. Mol. Microbiol. Biotechnol.">
        <title>Analysis of the Complete Genomes of Acholeplasma brassicae , A. palmae and A. laidlawii and Their Comparison to the Obligate Parasites from ' Candidatus Phytoplasma'.</title>
        <authorList>
            <person name="Kube M."/>
            <person name="Siewert C."/>
            <person name="Migdoll A.M."/>
            <person name="Duduk B."/>
            <person name="Holz S."/>
            <person name="Rabus R."/>
            <person name="Seemuller E."/>
            <person name="Mitrovic J."/>
            <person name="Muller I."/>
            <person name="Buttner C."/>
            <person name="Reinhardt R."/>
        </authorList>
    </citation>
    <scope>NUCLEOTIDE SEQUENCE [LARGE SCALE GENOMIC DNA]</scope>
    <source>
        <strain evidence="4 5">J233</strain>
    </source>
</reference>
<dbReference type="Proteomes" id="UP000032740">
    <property type="component" value="Chromosome"/>
</dbReference>
<protein>
    <submittedName>
        <fullName evidence="4">Glycosyl transferase, family 8</fullName>
    </submittedName>
</protein>
<accession>U4KQC1</accession>
<dbReference type="KEGG" id="apal:BN85409180"/>
<evidence type="ECO:0000313" key="4">
    <source>
        <dbReference type="EMBL" id="CCV64495.1"/>
    </source>
</evidence>
<evidence type="ECO:0000256" key="3">
    <source>
        <dbReference type="ARBA" id="ARBA00022723"/>
    </source>
</evidence>
<dbReference type="EMBL" id="FO681347">
    <property type="protein sequence ID" value="CCV64495.1"/>
    <property type="molecule type" value="Genomic_DNA"/>
</dbReference>
<dbReference type="PANTHER" id="PTHR13778:SF47">
    <property type="entry name" value="LIPOPOLYSACCHARIDE 1,3-GALACTOSYLTRANSFERASE"/>
    <property type="match status" value="1"/>
</dbReference>
<evidence type="ECO:0000313" key="5">
    <source>
        <dbReference type="Proteomes" id="UP000032740"/>
    </source>
</evidence>
<organism evidence="4 5">
    <name type="scientific">Alteracholeplasma palmae (strain ATCC 49389 / J233)</name>
    <name type="common">Acholeplasma palmae</name>
    <dbReference type="NCBI Taxonomy" id="1318466"/>
    <lineage>
        <taxon>Bacteria</taxon>
        <taxon>Bacillati</taxon>
        <taxon>Mycoplasmatota</taxon>
        <taxon>Mollicutes</taxon>
        <taxon>Acholeplasmatales</taxon>
        <taxon>Acholeplasmataceae</taxon>
        <taxon>Acholeplasma</taxon>
    </lineage>
</organism>
<sequence>MNILFTLNKKYINLLFTCLLSIGKHHKNDQMHFHIVSNDIVEEDLEILKKELSGHYKYTFYSYTNDVLENAKTTYRYPQEIYYRLFAKCYLKDDVDRILYLDVDTIVIKNLRHLYKLNFEDKFFIGSTNIKKALTKFNNIKNKATYDSHYLNTGVLLINVEGLRKNQDIDLLNEYIIKHDKTLFLPDQDVLNALYGNKVKLVDHLLYNLSDRALMKHNFGKANKIDLDWVNKNSCIIHYYGKNKPWNEKYKGILSEYYFFYENYRKKLVETI</sequence>
<dbReference type="GO" id="GO:0046872">
    <property type="term" value="F:metal ion binding"/>
    <property type="evidence" value="ECO:0007669"/>
    <property type="project" value="UniProtKB-KW"/>
</dbReference>
<keyword evidence="1" id="KW-0328">Glycosyltransferase</keyword>
<dbReference type="Pfam" id="PF01501">
    <property type="entry name" value="Glyco_transf_8"/>
    <property type="match status" value="1"/>
</dbReference>
<evidence type="ECO:0000256" key="1">
    <source>
        <dbReference type="ARBA" id="ARBA00022676"/>
    </source>
</evidence>
<dbReference type="InterPro" id="IPR002495">
    <property type="entry name" value="Glyco_trans_8"/>
</dbReference>